<dbReference type="SUPFAM" id="SSF52777">
    <property type="entry name" value="CoA-dependent acyltransferases"/>
    <property type="match status" value="4"/>
</dbReference>
<dbReference type="Pfam" id="PF13193">
    <property type="entry name" value="AMP-binding_C"/>
    <property type="match status" value="1"/>
</dbReference>
<keyword evidence="8" id="KW-1185">Reference proteome</keyword>
<evidence type="ECO:0000256" key="3">
    <source>
        <dbReference type="ARBA" id="ARBA00022723"/>
    </source>
</evidence>
<dbReference type="InterPro" id="IPR042099">
    <property type="entry name" value="ANL_N_sf"/>
</dbReference>
<dbReference type="Pfam" id="PF00501">
    <property type="entry name" value="AMP-binding"/>
    <property type="match status" value="1"/>
</dbReference>
<dbReference type="RefSeq" id="WP_245223869.1">
    <property type="nucleotide sequence ID" value="NZ_JAGGJU010000002.1"/>
</dbReference>
<dbReference type="InterPro" id="IPR025110">
    <property type="entry name" value="AMP-bd_C"/>
</dbReference>
<organism evidence="7 8">
    <name type="scientific">Rhizobium halophytocola</name>
    <dbReference type="NCBI Taxonomy" id="735519"/>
    <lineage>
        <taxon>Bacteria</taxon>
        <taxon>Pseudomonadati</taxon>
        <taxon>Pseudomonadota</taxon>
        <taxon>Alphaproteobacteria</taxon>
        <taxon>Hyphomicrobiales</taxon>
        <taxon>Rhizobiaceae</taxon>
        <taxon>Rhizobium/Agrobacterium group</taxon>
        <taxon>Rhizobium</taxon>
    </lineage>
</organism>
<dbReference type="Proteomes" id="UP000759443">
    <property type="component" value="Unassembled WGS sequence"/>
</dbReference>
<dbReference type="InterPro" id="IPR020845">
    <property type="entry name" value="AMP-binding_CS"/>
</dbReference>
<keyword evidence="3" id="KW-0479">Metal-binding</keyword>
<dbReference type="InterPro" id="IPR000873">
    <property type="entry name" value="AMP-dep_synth/lig_dom"/>
</dbReference>
<sequence length="1481" mass="159555">MRDLTAMQAAYWVGRASQEPLGRVAPHLYAEFEGRDLDPQSLAKALVALGDRHPMLRLKVGMDGRQWIDPVAAPIPLEVEDLRALDADERARRLAQKRRAWGHRRPDLAAGRPAAFSVSLLPDGVCRVHVDTDMLAIDPASMRIVMDDLARLYGAGTSVDEADGPTFFDWLDRLNGDAEVRRLRERDREWWRNRLAEIPPAPPLPAPGKNQSAVVRSSRLAATLPASACDALEERARGLRVTTSTLMLALFALAVHRATGAQEFRLAVPTFWRRPLVDKVDAIVGEFSNVLVLGVAIDRAESLAQFATGLFGQMSDLQSHQAYPGVSIMRDLSRARGGVETSPFVFTAGFDMAGGSLFSQRVGRVFGPMVHAISQGPGVVLDAQLVRLDSGLLINWDIRLDVLPEDWIGAMFDDYLHLVKQVAGTPDCGRLSLGAFAPASAAALPVRETPLTPLQKAYLLGRAGHLPLGGVAMQEFRAYRGTIDLGRLEARLADMVVRHESLRTHVDAVRLVQWISPEPAINYQVIDLSDRTEDAAHHHVDNLAHDFAHELSDLERSPWQVTAFRLPHGHGSSSADNDEDNAVVFLRFDALILDGRAIAALAVELFGGEPPPEPAASAVAAVSDAPAAKRAEDAAYWAKKLQDVDGPPQLPFSKPLSTIGTSRYARQSLTIEKARFTSLARIGARQGLFKNSVLTAVTLEVLSLWLNEGGLCVGLPVAPPANGALANRSSFIAVAWDRQVGDFAMRAARLQSDVLDGLGHLDFSGVDIARLLLSAHPGALALPVVITNGLNWPVAAADAAMQPVRGQTQTPQVAIDIRFGHDPHGNLVFDVDYARAAIGADIVGDLLATIDRSIALIVETDRLEVSPLEVVDLDHYRLNGAPTDFTCDPFLARIAGNLFDGTRQGTALITGARRMSYAELGQSVGRAMAGLTALGIGTGKVVAVCLPRGPEHTAVTLATALIGGIWVPIDAGSPPDRLDYLLRNCQPDLIVAAGGVTGFETVEPARLLATDAPADPRALTASLDDLSASDKPAYYLYTSGTTGKPKCVVVSNRATANVIQSTLGEWAVTPDDVFISVTPLHHDMSVFDVFGCLTAGATLVLPEAGEEKDAIRWNRLVAEHGVTIWCSVPAILEMLLACRQGDTLKTLRLVAQGGDYIKPGVIETLRQSDSGLRLISLGGPTETTIWSIWHEIGDADGAAIPYGHPLPANRYFILDEKGCHCPTGVTGRIHTEGVNVAIGYLEDGAVTQTDFVMVRDPDGQDVRAFRTGDRGFYRADGKIVFASRVNGYVKVRGVRVSLPDIENEFAKHPAISRVLVVDYGVEQHGEAAIGVLYVARSDVGLSTADLRGFARRHLPESHVPGRFLAVDDLPLSANGKPDRKRARSLLTQARDEAAARPVTHAVRPEQTGARQVLDIYLGVLGKQDAGCDDGADFLSLGLLPSHLKRISTRLHEELGLALSPQQLLRCRNVAEVQALLPAAPG</sequence>
<feature type="domain" description="Condensation" evidence="5">
    <location>
        <begin position="471"/>
        <end position="718"/>
    </location>
</feature>
<evidence type="ECO:0000313" key="8">
    <source>
        <dbReference type="Proteomes" id="UP000759443"/>
    </source>
</evidence>
<dbReference type="SUPFAM" id="SSF56801">
    <property type="entry name" value="Acetyl-CoA synthetase-like"/>
    <property type="match status" value="1"/>
</dbReference>
<dbReference type="PROSITE" id="PS00455">
    <property type="entry name" value="AMP_BINDING"/>
    <property type="match status" value="1"/>
</dbReference>
<protein>
    <submittedName>
        <fullName evidence="7">Amino acid adenylation domain-containing protein</fullName>
    </submittedName>
</protein>
<dbReference type="InterPro" id="IPR023213">
    <property type="entry name" value="CAT-like_dom_sf"/>
</dbReference>
<dbReference type="InterPro" id="IPR045851">
    <property type="entry name" value="AMP-bd_C_sf"/>
</dbReference>
<dbReference type="Gene3D" id="3.30.300.30">
    <property type="match status" value="1"/>
</dbReference>
<accession>A0ABS4DV51</accession>
<dbReference type="Gene3D" id="3.30.559.10">
    <property type="entry name" value="Chloramphenicol acetyltransferase-like domain"/>
    <property type="match status" value="2"/>
</dbReference>
<dbReference type="InterPro" id="IPR010071">
    <property type="entry name" value="AA_adenyl_dom"/>
</dbReference>
<evidence type="ECO:0000259" key="6">
    <source>
        <dbReference type="Pfam" id="PF13193"/>
    </source>
</evidence>
<gene>
    <name evidence="7" type="ORF">J2Z17_000982</name>
</gene>
<dbReference type="Gene3D" id="3.40.50.12780">
    <property type="entry name" value="N-terminal domain of ligase-like"/>
    <property type="match status" value="1"/>
</dbReference>
<name>A0ABS4DV51_9HYPH</name>
<evidence type="ECO:0000259" key="4">
    <source>
        <dbReference type="Pfam" id="PF00501"/>
    </source>
</evidence>
<feature type="domain" description="AMP-binding enzyme C-terminal" evidence="6">
    <location>
        <begin position="1301"/>
        <end position="1376"/>
    </location>
</feature>
<dbReference type="Gene3D" id="3.30.559.30">
    <property type="entry name" value="Nonribosomal peptide synthetase, condensation domain"/>
    <property type="match status" value="2"/>
</dbReference>
<comment type="caution">
    <text evidence="7">The sequence shown here is derived from an EMBL/GenBank/DDBJ whole genome shotgun (WGS) entry which is preliminary data.</text>
</comment>
<dbReference type="Pfam" id="PF00668">
    <property type="entry name" value="Condensation"/>
    <property type="match status" value="2"/>
</dbReference>
<dbReference type="NCBIfam" id="TIGR01733">
    <property type="entry name" value="AA-adenyl-dom"/>
    <property type="match status" value="1"/>
</dbReference>
<feature type="domain" description="AMP-dependent synthetase/ligase" evidence="4">
    <location>
        <begin position="904"/>
        <end position="1241"/>
    </location>
</feature>
<keyword evidence="2" id="KW-0436">Ligase</keyword>
<evidence type="ECO:0000259" key="5">
    <source>
        <dbReference type="Pfam" id="PF00668"/>
    </source>
</evidence>
<dbReference type="PANTHER" id="PTHR45527">
    <property type="entry name" value="NONRIBOSOMAL PEPTIDE SYNTHETASE"/>
    <property type="match status" value="1"/>
</dbReference>
<proteinExistence type="predicted"/>
<feature type="domain" description="Condensation" evidence="5">
    <location>
        <begin position="28"/>
        <end position="336"/>
    </location>
</feature>
<dbReference type="InterPro" id="IPR001242">
    <property type="entry name" value="Condensation_dom"/>
</dbReference>
<reference evidence="7 8" key="1">
    <citation type="submission" date="2021-03" db="EMBL/GenBank/DDBJ databases">
        <title>Genomic Encyclopedia of Type Strains, Phase IV (KMG-IV): sequencing the most valuable type-strain genomes for metagenomic binning, comparative biology and taxonomic classification.</title>
        <authorList>
            <person name="Goeker M."/>
        </authorList>
    </citation>
    <scope>NUCLEOTIDE SEQUENCE [LARGE SCALE GENOMIC DNA]</scope>
    <source>
        <strain evidence="7 8">DSM 21600</strain>
    </source>
</reference>
<dbReference type="PANTHER" id="PTHR45527:SF10">
    <property type="entry name" value="PYOCHELIN SYNTHASE PCHF"/>
    <property type="match status" value="1"/>
</dbReference>
<evidence type="ECO:0000256" key="1">
    <source>
        <dbReference type="ARBA" id="ARBA00004924"/>
    </source>
</evidence>
<evidence type="ECO:0000256" key="2">
    <source>
        <dbReference type="ARBA" id="ARBA00022598"/>
    </source>
</evidence>
<comment type="pathway">
    <text evidence="1">Siderophore biosynthesis.</text>
</comment>
<evidence type="ECO:0000313" key="7">
    <source>
        <dbReference type="EMBL" id="MBP1849561.1"/>
    </source>
</evidence>
<dbReference type="EMBL" id="JAGGJU010000002">
    <property type="protein sequence ID" value="MBP1849561.1"/>
    <property type="molecule type" value="Genomic_DNA"/>
</dbReference>